<feature type="domain" description="Response regulatory" evidence="4">
    <location>
        <begin position="7"/>
        <end position="122"/>
    </location>
</feature>
<organism evidence="5 6">
    <name type="scientific">Chitinibacter fontanus</name>
    <dbReference type="NCBI Taxonomy" id="1737446"/>
    <lineage>
        <taxon>Bacteria</taxon>
        <taxon>Pseudomonadati</taxon>
        <taxon>Pseudomonadota</taxon>
        <taxon>Betaproteobacteria</taxon>
        <taxon>Neisseriales</taxon>
        <taxon>Chitinibacteraceae</taxon>
        <taxon>Chitinibacter</taxon>
    </lineage>
</organism>
<dbReference type="GO" id="GO:0000160">
    <property type="term" value="P:phosphorelay signal transduction system"/>
    <property type="evidence" value="ECO:0007669"/>
    <property type="project" value="UniProtKB-KW"/>
</dbReference>
<dbReference type="Pfam" id="PF00072">
    <property type="entry name" value="Response_reg"/>
    <property type="match status" value="1"/>
</dbReference>
<keyword evidence="6" id="KW-1185">Reference proteome</keyword>
<evidence type="ECO:0000313" key="5">
    <source>
        <dbReference type="EMBL" id="QLI82264.1"/>
    </source>
</evidence>
<evidence type="ECO:0000313" key="6">
    <source>
        <dbReference type="Proteomes" id="UP000510822"/>
    </source>
</evidence>
<dbReference type="AlphaFoldDB" id="A0A7D5ZFQ6"/>
<dbReference type="RefSeq" id="WP_180306345.1">
    <property type="nucleotide sequence ID" value="NZ_CP058952.1"/>
</dbReference>
<keyword evidence="1 3" id="KW-0597">Phosphoprotein</keyword>
<keyword evidence="2" id="KW-0902">Two-component regulatory system</keyword>
<reference evidence="5 6" key="1">
    <citation type="journal article" date="2016" name="Int. J. Syst. Evol. Microbiol.">
        <title>Chitinibacter fontanus sp. nov., isolated from a spring.</title>
        <authorList>
            <person name="Sheu S.Y."/>
            <person name="Li Y.S."/>
            <person name="Young C.C."/>
            <person name="Chen W.M."/>
        </authorList>
    </citation>
    <scope>NUCLEOTIDE SEQUENCE [LARGE SCALE GENOMIC DNA]</scope>
    <source>
        <strain evidence="5 6">STM-7</strain>
    </source>
</reference>
<dbReference type="InterPro" id="IPR001789">
    <property type="entry name" value="Sig_transdc_resp-reg_receiver"/>
</dbReference>
<dbReference type="EMBL" id="CP058952">
    <property type="protein sequence ID" value="QLI82264.1"/>
    <property type="molecule type" value="Genomic_DNA"/>
</dbReference>
<sequence>MGTKKISCIIIDDDAIIRNLMGALLRQLAFEVIGEVGHAHEGLKMCMDHTPTVVLLDIHLPESDGLELLPQLLKLTPQPKVIMVSGEATGERVREALSLGASGFVVKPFTPARLLDAIGKAVGVKL</sequence>
<evidence type="ECO:0000256" key="3">
    <source>
        <dbReference type="PROSITE-ProRule" id="PRU00169"/>
    </source>
</evidence>
<evidence type="ECO:0000259" key="4">
    <source>
        <dbReference type="PROSITE" id="PS50110"/>
    </source>
</evidence>
<name>A0A7D5ZFQ6_9NEIS</name>
<evidence type="ECO:0000256" key="2">
    <source>
        <dbReference type="ARBA" id="ARBA00023012"/>
    </source>
</evidence>
<dbReference type="Gene3D" id="3.40.50.2300">
    <property type="match status" value="1"/>
</dbReference>
<dbReference type="KEGG" id="cfon:HZU75_12420"/>
<dbReference type="Proteomes" id="UP000510822">
    <property type="component" value="Chromosome"/>
</dbReference>
<dbReference type="InterPro" id="IPR011006">
    <property type="entry name" value="CheY-like_superfamily"/>
</dbReference>
<accession>A0A7D5ZFQ6</accession>
<feature type="modified residue" description="4-aspartylphosphate" evidence="3">
    <location>
        <position position="57"/>
    </location>
</feature>
<gene>
    <name evidence="5" type="ORF">HZU75_12420</name>
</gene>
<dbReference type="SMART" id="SM00448">
    <property type="entry name" value="REC"/>
    <property type="match status" value="1"/>
</dbReference>
<dbReference type="SUPFAM" id="SSF52172">
    <property type="entry name" value="CheY-like"/>
    <property type="match status" value="1"/>
</dbReference>
<evidence type="ECO:0000256" key="1">
    <source>
        <dbReference type="ARBA" id="ARBA00022553"/>
    </source>
</evidence>
<dbReference type="PANTHER" id="PTHR44591:SF14">
    <property type="entry name" value="PROTEIN PILG"/>
    <property type="match status" value="1"/>
</dbReference>
<dbReference type="PANTHER" id="PTHR44591">
    <property type="entry name" value="STRESS RESPONSE REGULATOR PROTEIN 1"/>
    <property type="match status" value="1"/>
</dbReference>
<dbReference type="InterPro" id="IPR050595">
    <property type="entry name" value="Bact_response_regulator"/>
</dbReference>
<dbReference type="PROSITE" id="PS50110">
    <property type="entry name" value="RESPONSE_REGULATORY"/>
    <property type="match status" value="1"/>
</dbReference>
<protein>
    <submittedName>
        <fullName evidence="5">Response regulator</fullName>
    </submittedName>
</protein>
<proteinExistence type="predicted"/>